<name>A0A8H7S6Z3_9FUNG</name>
<evidence type="ECO:0000313" key="1">
    <source>
        <dbReference type="EMBL" id="KAG2223945.1"/>
    </source>
</evidence>
<dbReference type="AlphaFoldDB" id="A0A8H7S6Z3"/>
<dbReference type="Proteomes" id="UP000646827">
    <property type="component" value="Unassembled WGS sequence"/>
</dbReference>
<evidence type="ECO:0000313" key="2">
    <source>
        <dbReference type="Proteomes" id="UP000646827"/>
    </source>
</evidence>
<dbReference type="EMBL" id="JAEPRB010000052">
    <property type="protein sequence ID" value="KAG2223945.1"/>
    <property type="molecule type" value="Genomic_DNA"/>
</dbReference>
<organism evidence="1 2">
    <name type="scientific">Circinella minor</name>
    <dbReference type="NCBI Taxonomy" id="1195481"/>
    <lineage>
        <taxon>Eukaryota</taxon>
        <taxon>Fungi</taxon>
        <taxon>Fungi incertae sedis</taxon>
        <taxon>Mucoromycota</taxon>
        <taxon>Mucoromycotina</taxon>
        <taxon>Mucoromycetes</taxon>
        <taxon>Mucorales</taxon>
        <taxon>Lichtheimiaceae</taxon>
        <taxon>Circinella</taxon>
    </lineage>
</organism>
<reference evidence="1 2" key="1">
    <citation type="submission" date="2020-12" db="EMBL/GenBank/DDBJ databases">
        <title>Metabolic potential, ecology and presence of endohyphal bacteria is reflected in genomic diversity of Mucoromycotina.</title>
        <authorList>
            <person name="Muszewska A."/>
            <person name="Okrasinska A."/>
            <person name="Steczkiewicz K."/>
            <person name="Drgas O."/>
            <person name="Orlowska M."/>
            <person name="Perlinska-Lenart U."/>
            <person name="Aleksandrzak-Piekarczyk T."/>
            <person name="Szatraj K."/>
            <person name="Zielenkiewicz U."/>
            <person name="Pilsyk S."/>
            <person name="Malc E."/>
            <person name="Mieczkowski P."/>
            <person name="Kruszewska J.S."/>
            <person name="Biernat P."/>
            <person name="Pawlowska J."/>
        </authorList>
    </citation>
    <scope>NUCLEOTIDE SEQUENCE [LARGE SCALE GENOMIC DNA]</scope>
    <source>
        <strain evidence="1 2">CBS 142.35</strain>
    </source>
</reference>
<gene>
    <name evidence="1" type="ORF">INT45_009397</name>
</gene>
<comment type="caution">
    <text evidence="1">The sequence shown here is derived from an EMBL/GenBank/DDBJ whole genome shotgun (WGS) entry which is preliminary data.</text>
</comment>
<accession>A0A8H7S6Z3</accession>
<keyword evidence="2" id="KW-1185">Reference proteome</keyword>
<sequence length="71" mass="7982">MLHGLQKYTKQPNHELLPVSTRAYWPKHTIGPSSHPDVLNNPSTPDFDELISTVVLLINSDRGTQTIYNLA</sequence>
<protein>
    <submittedName>
        <fullName evidence="1">Uncharacterized protein</fullName>
    </submittedName>
</protein>
<proteinExistence type="predicted"/>